<accession>A0ABD3K3U9</accession>
<organism evidence="3 4">
    <name type="scientific">Eucalyptus globulus</name>
    <name type="common">Tasmanian blue gum</name>
    <dbReference type="NCBI Taxonomy" id="34317"/>
    <lineage>
        <taxon>Eukaryota</taxon>
        <taxon>Viridiplantae</taxon>
        <taxon>Streptophyta</taxon>
        <taxon>Embryophyta</taxon>
        <taxon>Tracheophyta</taxon>
        <taxon>Spermatophyta</taxon>
        <taxon>Magnoliopsida</taxon>
        <taxon>eudicotyledons</taxon>
        <taxon>Gunneridae</taxon>
        <taxon>Pentapetalae</taxon>
        <taxon>rosids</taxon>
        <taxon>malvids</taxon>
        <taxon>Myrtales</taxon>
        <taxon>Myrtaceae</taxon>
        <taxon>Myrtoideae</taxon>
        <taxon>Eucalypteae</taxon>
        <taxon>Eucalyptus</taxon>
    </lineage>
</organism>
<dbReference type="PANTHER" id="PTHR15907">
    <property type="entry name" value="DUF614 FAMILY PROTEIN-RELATED"/>
    <property type="match status" value="1"/>
</dbReference>
<feature type="region of interest" description="Disordered" evidence="1">
    <location>
        <begin position="1"/>
        <end position="28"/>
    </location>
</feature>
<dbReference type="InterPro" id="IPR006461">
    <property type="entry name" value="PLAC_motif_containing"/>
</dbReference>
<sequence>MYSSNASDGYPQKPGASAPPPPPPVDGIPVQPMNQSYANFGARTILCPLRVFKLDPLTTCLGPLGFSVALTTFQLASCLSFWCPCITFGQIAEIADHGDQIVTYPVHGAIYTVIAFLTGCACCYSCFYRTKMRQQYQLQENPCADCLVHFCCESCALTQEYCELEKCGFDMSIEKKGPMISFLNFIFRDHVWHMNMKRQNRGIPMAPVPPGGMMR</sequence>
<evidence type="ECO:0000313" key="4">
    <source>
        <dbReference type="Proteomes" id="UP001634007"/>
    </source>
</evidence>
<evidence type="ECO:0000256" key="1">
    <source>
        <dbReference type="SAM" id="MobiDB-lite"/>
    </source>
</evidence>
<keyword evidence="2" id="KW-0812">Transmembrane</keyword>
<dbReference type="Pfam" id="PF04749">
    <property type="entry name" value="PLAC8"/>
    <property type="match status" value="1"/>
</dbReference>
<reference evidence="3 4" key="1">
    <citation type="submission" date="2024-11" db="EMBL/GenBank/DDBJ databases">
        <title>Chromosome-level genome assembly of Eucalyptus globulus Labill. provides insights into its genome evolution.</title>
        <authorList>
            <person name="Li X."/>
        </authorList>
    </citation>
    <scope>NUCLEOTIDE SEQUENCE [LARGE SCALE GENOMIC DNA]</scope>
    <source>
        <strain evidence="3">CL2024</strain>
        <tissue evidence="3">Fresh tender leaves</tissue>
    </source>
</reference>
<protein>
    <submittedName>
        <fullName evidence="3">Uncharacterized protein</fullName>
    </submittedName>
</protein>
<gene>
    <name evidence="3" type="ORF">ACJRO7_028231</name>
</gene>
<dbReference type="AlphaFoldDB" id="A0ABD3K3U9"/>
<name>A0ABD3K3U9_EUCGL</name>
<comment type="caution">
    <text evidence="3">The sequence shown here is derived from an EMBL/GenBank/DDBJ whole genome shotgun (WGS) entry which is preliminary data.</text>
</comment>
<dbReference type="NCBIfam" id="TIGR01571">
    <property type="entry name" value="A_thal_Cys_rich"/>
    <property type="match status" value="1"/>
</dbReference>
<evidence type="ECO:0000313" key="3">
    <source>
        <dbReference type="EMBL" id="KAL3731321.1"/>
    </source>
</evidence>
<keyword evidence="2" id="KW-0472">Membrane</keyword>
<keyword evidence="2" id="KW-1133">Transmembrane helix</keyword>
<feature type="transmembrane region" description="Helical" evidence="2">
    <location>
        <begin position="108"/>
        <end position="127"/>
    </location>
</feature>
<evidence type="ECO:0000256" key="2">
    <source>
        <dbReference type="SAM" id="Phobius"/>
    </source>
</evidence>
<dbReference type="EMBL" id="JBJKBG010000007">
    <property type="protein sequence ID" value="KAL3731321.1"/>
    <property type="molecule type" value="Genomic_DNA"/>
</dbReference>
<keyword evidence="4" id="KW-1185">Reference proteome</keyword>
<proteinExistence type="predicted"/>
<feature type="compositionally biased region" description="Pro residues" evidence="1">
    <location>
        <begin position="17"/>
        <end position="26"/>
    </location>
</feature>
<dbReference type="Proteomes" id="UP001634007">
    <property type="component" value="Unassembled WGS sequence"/>
</dbReference>